<dbReference type="CDD" id="cd01949">
    <property type="entry name" value="GGDEF"/>
    <property type="match status" value="1"/>
</dbReference>
<protein>
    <recommendedName>
        <fullName evidence="1">diguanylate cyclase</fullName>
        <ecNumber evidence="1">2.7.7.65</ecNumber>
    </recommendedName>
</protein>
<feature type="transmembrane region" description="Helical" evidence="3">
    <location>
        <begin position="108"/>
        <end position="128"/>
    </location>
</feature>
<sequence length="358" mass="39443">MAMLAVLLMASSAGVMLWLGHAGYGSLSHIRWWCAAAVGGLAIMAALVRSDITANWRDPALTFPQVLWAVTCSAVAYVLLQEQARGIVPGLLAISLFFAALNLKARHIVSVTFYALCAFTLATLITIHEQGKGWGRPLDWAYAAVLAIMLLGCMLLSLHLYQLRGRLRKQRQALALALEENRELASRDALTGLLNRRYMLEVLRLEQDRRLRAGHRMLLAQMDLDNFKAINDNHGHSVGDLALKTFADLVRSCIRNSDALSRWGGEEFVLLLSDTSIDNALRTLNRIRMAVEQTEVHADCVTLRMTVSVGLAEHLPGESIEMTLERADRALYRAKHAGRNCVVLGDHPLPAGPASMGM</sequence>
<dbReference type="NCBIfam" id="TIGR00254">
    <property type="entry name" value="GGDEF"/>
    <property type="match status" value="1"/>
</dbReference>
<dbReference type="EC" id="2.7.7.65" evidence="1"/>
<dbReference type="InterPro" id="IPR029787">
    <property type="entry name" value="Nucleotide_cyclase"/>
</dbReference>
<keyword evidence="3" id="KW-0812">Transmembrane</keyword>
<dbReference type="Gene3D" id="3.30.70.270">
    <property type="match status" value="1"/>
</dbReference>
<dbReference type="EMBL" id="LPXH01000040">
    <property type="protein sequence ID" value="KUF38430.1"/>
    <property type="molecule type" value="Genomic_DNA"/>
</dbReference>
<keyword evidence="6" id="KW-1185">Reference proteome</keyword>
<evidence type="ECO:0000313" key="6">
    <source>
        <dbReference type="Proteomes" id="UP000053300"/>
    </source>
</evidence>
<dbReference type="SUPFAM" id="SSF55073">
    <property type="entry name" value="Nucleotide cyclase"/>
    <property type="match status" value="1"/>
</dbReference>
<feature type="transmembrane region" description="Helical" evidence="3">
    <location>
        <begin position="32"/>
        <end position="48"/>
    </location>
</feature>
<keyword evidence="3" id="KW-1133">Transmembrane helix</keyword>
<dbReference type="STRING" id="225992.B5M06_05935"/>
<dbReference type="PROSITE" id="PS50887">
    <property type="entry name" value="GGDEF"/>
    <property type="match status" value="1"/>
</dbReference>
<organism evidence="5 6">
    <name type="scientific">Comamonas kerstersii</name>
    <dbReference type="NCBI Taxonomy" id="225992"/>
    <lineage>
        <taxon>Bacteria</taxon>
        <taxon>Pseudomonadati</taxon>
        <taxon>Pseudomonadota</taxon>
        <taxon>Betaproteobacteria</taxon>
        <taxon>Burkholderiales</taxon>
        <taxon>Comamonadaceae</taxon>
        <taxon>Comamonas</taxon>
    </lineage>
</organism>
<feature type="transmembrane region" description="Helical" evidence="3">
    <location>
        <begin position="60"/>
        <end position="80"/>
    </location>
</feature>
<dbReference type="GO" id="GO:0052621">
    <property type="term" value="F:diguanylate cyclase activity"/>
    <property type="evidence" value="ECO:0007669"/>
    <property type="project" value="UniProtKB-EC"/>
</dbReference>
<dbReference type="InterPro" id="IPR043128">
    <property type="entry name" value="Rev_trsase/Diguanyl_cyclase"/>
</dbReference>
<dbReference type="Pfam" id="PF00990">
    <property type="entry name" value="GGDEF"/>
    <property type="match status" value="1"/>
</dbReference>
<dbReference type="Proteomes" id="UP000053300">
    <property type="component" value="Unassembled WGS sequence"/>
</dbReference>
<feature type="transmembrane region" description="Helical" evidence="3">
    <location>
        <begin position="140"/>
        <end position="161"/>
    </location>
</feature>
<dbReference type="AlphaFoldDB" id="A0A0W7YTJ0"/>
<accession>A0A0W7YTJ0</accession>
<name>A0A0W7YTJ0_9BURK</name>
<evidence type="ECO:0000256" key="2">
    <source>
        <dbReference type="ARBA" id="ARBA00034247"/>
    </source>
</evidence>
<gene>
    <name evidence="5" type="ORF">AS359_11430</name>
</gene>
<comment type="caution">
    <text evidence="5">The sequence shown here is derived from an EMBL/GenBank/DDBJ whole genome shotgun (WGS) entry which is preliminary data.</text>
</comment>
<accession>A0A1V3TG52</accession>
<dbReference type="InterPro" id="IPR000160">
    <property type="entry name" value="GGDEF_dom"/>
</dbReference>
<evidence type="ECO:0000256" key="1">
    <source>
        <dbReference type="ARBA" id="ARBA00012528"/>
    </source>
</evidence>
<proteinExistence type="predicted"/>
<keyword evidence="3" id="KW-0472">Membrane</keyword>
<dbReference type="FunFam" id="3.30.70.270:FF:000001">
    <property type="entry name" value="Diguanylate cyclase domain protein"/>
    <property type="match status" value="1"/>
</dbReference>
<dbReference type="PANTHER" id="PTHR45138:SF9">
    <property type="entry name" value="DIGUANYLATE CYCLASE DGCM-RELATED"/>
    <property type="match status" value="1"/>
</dbReference>
<feature type="domain" description="GGDEF" evidence="4">
    <location>
        <begin position="215"/>
        <end position="347"/>
    </location>
</feature>
<evidence type="ECO:0000259" key="4">
    <source>
        <dbReference type="PROSITE" id="PS50887"/>
    </source>
</evidence>
<dbReference type="PANTHER" id="PTHR45138">
    <property type="entry name" value="REGULATORY COMPONENTS OF SENSORY TRANSDUCTION SYSTEM"/>
    <property type="match status" value="1"/>
</dbReference>
<dbReference type="SMART" id="SM00267">
    <property type="entry name" value="GGDEF"/>
    <property type="match status" value="1"/>
</dbReference>
<evidence type="ECO:0000256" key="3">
    <source>
        <dbReference type="SAM" id="Phobius"/>
    </source>
</evidence>
<feature type="transmembrane region" description="Helical" evidence="3">
    <location>
        <begin position="86"/>
        <end position="103"/>
    </location>
</feature>
<comment type="catalytic activity">
    <reaction evidence="2">
        <text>2 GTP = 3',3'-c-di-GMP + 2 diphosphate</text>
        <dbReference type="Rhea" id="RHEA:24898"/>
        <dbReference type="ChEBI" id="CHEBI:33019"/>
        <dbReference type="ChEBI" id="CHEBI:37565"/>
        <dbReference type="ChEBI" id="CHEBI:58805"/>
        <dbReference type="EC" id="2.7.7.65"/>
    </reaction>
</comment>
<dbReference type="InterPro" id="IPR050469">
    <property type="entry name" value="Diguanylate_Cyclase"/>
</dbReference>
<evidence type="ECO:0000313" key="5">
    <source>
        <dbReference type="EMBL" id="KUF38430.1"/>
    </source>
</evidence>
<reference evidence="5 6" key="1">
    <citation type="submission" date="2015-12" db="EMBL/GenBank/DDBJ databases">
        <title>Complete genome sequence of a multi-drug resistant strain Acidovorax sp. 12322-1.</title>
        <authorList>
            <person name="Ming D."/>
            <person name="Wang M."/>
            <person name="Hu S."/>
            <person name="Zhou Y."/>
            <person name="Jiang T."/>
        </authorList>
    </citation>
    <scope>NUCLEOTIDE SEQUENCE [LARGE SCALE GENOMIC DNA]</scope>
    <source>
        <strain evidence="5 6">12322-1</strain>
    </source>
</reference>